<feature type="non-terminal residue" evidence="1">
    <location>
        <position position="1"/>
    </location>
</feature>
<accession>X1AG12</accession>
<proteinExistence type="predicted"/>
<organism evidence="1">
    <name type="scientific">marine sediment metagenome</name>
    <dbReference type="NCBI Taxonomy" id="412755"/>
    <lineage>
        <taxon>unclassified sequences</taxon>
        <taxon>metagenomes</taxon>
        <taxon>ecological metagenomes</taxon>
    </lineage>
</organism>
<sequence length="134" mass="15087">FKMKNGSVIAFHSNFKLRHAITKPLHYLIQWGTGSKFHHVGIYCDGYFYEAIGKDGVKKIKFKQKQDEIDACVDIHVFAPEKTLTKDQVERMVIDLDSQIIVPAIIFLGFLATAIKFKPAVSVALNSRSTLSTT</sequence>
<gene>
    <name evidence="1" type="ORF">S01H4_21564</name>
</gene>
<dbReference type="Gene3D" id="3.90.1720.10">
    <property type="entry name" value="endopeptidase domain like (from Nostoc punctiforme)"/>
    <property type="match status" value="1"/>
</dbReference>
<protein>
    <recommendedName>
        <fullName evidence="2">LRAT domain-containing protein</fullName>
    </recommendedName>
</protein>
<dbReference type="EMBL" id="BART01009781">
    <property type="protein sequence ID" value="GAG80874.1"/>
    <property type="molecule type" value="Genomic_DNA"/>
</dbReference>
<evidence type="ECO:0000313" key="1">
    <source>
        <dbReference type="EMBL" id="GAG80874.1"/>
    </source>
</evidence>
<comment type="caution">
    <text evidence="1">The sequence shown here is derived from an EMBL/GenBank/DDBJ whole genome shotgun (WGS) entry which is preliminary data.</text>
</comment>
<dbReference type="AlphaFoldDB" id="X1AG12"/>
<evidence type="ECO:0008006" key="2">
    <source>
        <dbReference type="Google" id="ProtNLM"/>
    </source>
</evidence>
<reference evidence="1" key="1">
    <citation type="journal article" date="2014" name="Front. Microbiol.">
        <title>High frequency of phylogenetically diverse reductive dehalogenase-homologous genes in deep subseafloor sedimentary metagenomes.</title>
        <authorList>
            <person name="Kawai M."/>
            <person name="Futagami T."/>
            <person name="Toyoda A."/>
            <person name="Takaki Y."/>
            <person name="Nishi S."/>
            <person name="Hori S."/>
            <person name="Arai W."/>
            <person name="Tsubouchi T."/>
            <person name="Morono Y."/>
            <person name="Uchiyama I."/>
            <person name="Ito T."/>
            <person name="Fujiyama A."/>
            <person name="Inagaki F."/>
            <person name="Takami H."/>
        </authorList>
    </citation>
    <scope>NUCLEOTIDE SEQUENCE</scope>
    <source>
        <strain evidence="1">Expedition CK06-06</strain>
    </source>
</reference>
<name>X1AG12_9ZZZZ</name>